<gene>
    <name evidence="3" type="ORF">ACFQ4H_05065</name>
</gene>
<dbReference type="EMBL" id="JBHTMP010000005">
    <property type="protein sequence ID" value="MFD1320459.1"/>
    <property type="molecule type" value="Genomic_DNA"/>
</dbReference>
<keyword evidence="2" id="KW-0732">Signal</keyword>
<dbReference type="PROSITE" id="PS51257">
    <property type="entry name" value="PROKAR_LIPOPROTEIN"/>
    <property type="match status" value="1"/>
</dbReference>
<reference evidence="4" key="1">
    <citation type="journal article" date="2019" name="Int. J. Syst. Evol. Microbiol.">
        <title>The Global Catalogue of Microorganisms (GCM) 10K type strain sequencing project: providing services to taxonomists for standard genome sequencing and annotation.</title>
        <authorList>
            <consortium name="The Broad Institute Genomics Platform"/>
            <consortium name="The Broad Institute Genome Sequencing Center for Infectious Disease"/>
            <person name="Wu L."/>
            <person name="Ma J."/>
        </authorList>
    </citation>
    <scope>NUCLEOTIDE SEQUENCE [LARGE SCALE GENOMIC DNA]</scope>
    <source>
        <strain evidence="4">JCM 31037</strain>
    </source>
</reference>
<evidence type="ECO:0000256" key="1">
    <source>
        <dbReference type="SAM" id="MobiDB-lite"/>
    </source>
</evidence>
<feature type="region of interest" description="Disordered" evidence="1">
    <location>
        <begin position="139"/>
        <end position="174"/>
    </location>
</feature>
<feature type="signal peptide" evidence="2">
    <location>
        <begin position="1"/>
        <end position="24"/>
    </location>
</feature>
<comment type="caution">
    <text evidence="3">The sequence shown here is derived from an EMBL/GenBank/DDBJ whole genome shotgun (WGS) entry which is preliminary data.</text>
</comment>
<evidence type="ECO:0000313" key="4">
    <source>
        <dbReference type="Proteomes" id="UP001597260"/>
    </source>
</evidence>
<evidence type="ECO:0000256" key="2">
    <source>
        <dbReference type="SAM" id="SignalP"/>
    </source>
</evidence>
<evidence type="ECO:0008006" key="5">
    <source>
        <dbReference type="Google" id="ProtNLM"/>
    </source>
</evidence>
<dbReference type="RefSeq" id="WP_377567464.1">
    <property type="nucleotide sequence ID" value="NZ_JBHTMP010000005.1"/>
</dbReference>
<proteinExistence type="predicted"/>
<accession>A0ABW3YB37</accession>
<name>A0ABW3YB37_9ACTN</name>
<feature type="chain" id="PRO_5047187187" description="DUF4878 domain-containing protein" evidence="2">
    <location>
        <begin position="25"/>
        <end position="174"/>
    </location>
</feature>
<organism evidence="3 4">
    <name type="scientific">Micromonospora sonneratiae</name>
    <dbReference type="NCBI Taxonomy" id="1184706"/>
    <lineage>
        <taxon>Bacteria</taxon>
        <taxon>Bacillati</taxon>
        <taxon>Actinomycetota</taxon>
        <taxon>Actinomycetes</taxon>
        <taxon>Micromonosporales</taxon>
        <taxon>Micromonosporaceae</taxon>
        <taxon>Micromonospora</taxon>
    </lineage>
</organism>
<protein>
    <recommendedName>
        <fullName evidence="5">DUF4878 domain-containing protein</fullName>
    </recommendedName>
</protein>
<sequence>MARLRQIVLAATLVVLPLGMTACGSDDGDEGGRAAEDAAQKARERVQGYLDAMVAKNVDAGRTQLCPSLHETFDKAATGPNGDFAKHFTVSAASITDVRADNGTQKVSTAVTVVGERTSQVGLLFTVVKSDGQWCIAREEAGGNVTPSPADPSPAGGNAPVPADPGGGPSPRPS</sequence>
<keyword evidence="4" id="KW-1185">Reference proteome</keyword>
<dbReference type="Proteomes" id="UP001597260">
    <property type="component" value="Unassembled WGS sequence"/>
</dbReference>
<evidence type="ECO:0000313" key="3">
    <source>
        <dbReference type="EMBL" id="MFD1320459.1"/>
    </source>
</evidence>